<keyword evidence="2" id="KW-0862">Zinc</keyword>
<evidence type="ECO:0000256" key="1">
    <source>
        <dbReference type="ARBA" id="ARBA00022723"/>
    </source>
</evidence>
<dbReference type="Gene3D" id="4.10.240.10">
    <property type="entry name" value="Zn(2)-C6 fungal-type DNA-binding domain"/>
    <property type="match status" value="1"/>
</dbReference>
<evidence type="ECO:0000256" key="2">
    <source>
        <dbReference type="ARBA" id="ARBA00022833"/>
    </source>
</evidence>
<dbReference type="CDD" id="cd00067">
    <property type="entry name" value="GAL4"/>
    <property type="match status" value="1"/>
</dbReference>
<dbReference type="PANTHER" id="PTHR36206:SF12">
    <property type="entry name" value="ASPERCRYPTIN BIOSYNTHESIS CLUSTER-SPECIFIC TRANSCRIPTION REGULATOR ATNN-RELATED"/>
    <property type="match status" value="1"/>
</dbReference>
<evidence type="ECO:0000256" key="6">
    <source>
        <dbReference type="ARBA" id="ARBA00023242"/>
    </source>
</evidence>
<dbReference type="Proteomes" id="UP000059188">
    <property type="component" value="Unassembled WGS sequence"/>
</dbReference>
<dbReference type="PROSITE" id="PS00463">
    <property type="entry name" value="ZN2_CY6_FUNGAL_1"/>
    <property type="match status" value="1"/>
</dbReference>
<feature type="compositionally biased region" description="Acidic residues" evidence="7">
    <location>
        <begin position="242"/>
        <end position="256"/>
    </location>
</feature>
<dbReference type="PANTHER" id="PTHR36206">
    <property type="entry name" value="ASPERCRYPTIN BIOSYNTHESIS CLUSTER-SPECIFIC TRANSCRIPTION REGULATOR ATNN-RELATED"/>
    <property type="match status" value="1"/>
</dbReference>
<dbReference type="PROSITE" id="PS50048">
    <property type="entry name" value="ZN2_CY6_FUNGAL_2"/>
    <property type="match status" value="1"/>
</dbReference>
<organism evidence="9 10">
    <name type="scientific">Thanatephorus cucumeris (strain AG1-IB / isolate 7/3/14)</name>
    <name type="common">Lettuce bottom rot fungus</name>
    <name type="synonym">Rhizoctonia solani</name>
    <dbReference type="NCBI Taxonomy" id="1108050"/>
    <lineage>
        <taxon>Eukaryota</taxon>
        <taxon>Fungi</taxon>
        <taxon>Dikarya</taxon>
        <taxon>Basidiomycota</taxon>
        <taxon>Agaricomycotina</taxon>
        <taxon>Agaricomycetes</taxon>
        <taxon>Cantharellales</taxon>
        <taxon>Ceratobasidiaceae</taxon>
        <taxon>Rhizoctonia</taxon>
        <taxon>Rhizoctonia solani AG-1</taxon>
    </lineage>
</organism>
<evidence type="ECO:0000256" key="5">
    <source>
        <dbReference type="ARBA" id="ARBA00023163"/>
    </source>
</evidence>
<keyword evidence="4" id="KW-0238">DNA-binding</keyword>
<evidence type="ECO:0000256" key="4">
    <source>
        <dbReference type="ARBA" id="ARBA00023125"/>
    </source>
</evidence>
<dbReference type="InterPro" id="IPR036864">
    <property type="entry name" value="Zn2-C6_fun-type_DNA-bd_sf"/>
</dbReference>
<dbReference type="OrthoDB" id="5419315at2759"/>
<evidence type="ECO:0000259" key="8">
    <source>
        <dbReference type="PROSITE" id="PS50048"/>
    </source>
</evidence>
<keyword evidence="3" id="KW-0805">Transcription regulation</keyword>
<reference evidence="9 10" key="1">
    <citation type="submission" date="2014-11" db="EMBL/GenBank/DDBJ databases">
        <authorList>
            <person name="Wibberg Daniel"/>
        </authorList>
    </citation>
    <scope>NUCLEOTIDE SEQUENCE [LARGE SCALE GENOMIC DNA]</scope>
    <source>
        <strain evidence="9">Rhizoctonia solani AG1-IB 7/3/14</strain>
    </source>
</reference>
<dbReference type="InterPro" id="IPR001138">
    <property type="entry name" value="Zn2Cys6_DnaBD"/>
</dbReference>
<sequence>MTIRYTNRSLSGCFTCKRRKKKCDEQRPHCLRCIKGGFECEGYPTFEGRMRQVAFGPLSHTGLDELARLPMASSTLAMTSALSSNEGSQPTATSGILEGSRTLSMGFNSDNQALLADDNSSSLRDDQILRGYSFGLGSCLFGSPNASYEYSVHLNQSPSISLPSSTPSFLPSLDSLYDLSVTSTSTSAQSPIGFTPGQASLLNSLFSLAHSDDPAPKLIESGDHHPTSPPQGPSWPSAPVTCDEEEGSTTDDEEDPEGAKAIICRTPTPDPNTESNALPFVLQSYAHWVNFVAFEPLKVAGAIREGVIMQFASSPEVRTRICLIANVIGRLSKNPELGQREKSIVLMLRSQAHQHIRDFHSKRPASERPIDRLDAHQALDSIMEMILIQRYSSSLSNIVALMEAAAPVFRRACPESSEQLVNLPNILSSPGLNLQHFAATDPPDVRSVNRG</sequence>
<dbReference type="GO" id="GO:0003677">
    <property type="term" value="F:DNA binding"/>
    <property type="evidence" value="ECO:0007669"/>
    <property type="project" value="UniProtKB-KW"/>
</dbReference>
<dbReference type="GO" id="GO:0008270">
    <property type="term" value="F:zinc ion binding"/>
    <property type="evidence" value="ECO:0007669"/>
    <property type="project" value="InterPro"/>
</dbReference>
<dbReference type="Pfam" id="PF00172">
    <property type="entry name" value="Zn_clus"/>
    <property type="match status" value="1"/>
</dbReference>
<keyword evidence="6" id="KW-0539">Nucleus</keyword>
<keyword evidence="1" id="KW-0479">Metal-binding</keyword>
<protein>
    <submittedName>
        <fullName evidence="9">C6 transcription factor</fullName>
    </submittedName>
</protein>
<dbReference type="STRING" id="1108050.A0A0B7FS54"/>
<gene>
    <name evidence="9" type="ORF">RSOLAG1IB_12371</name>
</gene>
<dbReference type="AlphaFoldDB" id="A0A0B7FS54"/>
<feature type="domain" description="Zn(2)-C6 fungal-type" evidence="8">
    <location>
        <begin position="12"/>
        <end position="40"/>
    </location>
</feature>
<feature type="region of interest" description="Disordered" evidence="7">
    <location>
        <begin position="213"/>
        <end position="257"/>
    </location>
</feature>
<dbReference type="EMBL" id="LN679583">
    <property type="protein sequence ID" value="CEL60510.1"/>
    <property type="molecule type" value="Genomic_DNA"/>
</dbReference>
<dbReference type="SMART" id="SM00066">
    <property type="entry name" value="GAL4"/>
    <property type="match status" value="1"/>
</dbReference>
<evidence type="ECO:0000313" key="9">
    <source>
        <dbReference type="EMBL" id="CEL60510.1"/>
    </source>
</evidence>
<proteinExistence type="predicted"/>
<name>A0A0B7FS54_THACB</name>
<keyword evidence="5" id="KW-0804">Transcription</keyword>
<keyword evidence="10" id="KW-1185">Reference proteome</keyword>
<dbReference type="GO" id="GO:0000981">
    <property type="term" value="F:DNA-binding transcription factor activity, RNA polymerase II-specific"/>
    <property type="evidence" value="ECO:0007669"/>
    <property type="project" value="InterPro"/>
</dbReference>
<evidence type="ECO:0000256" key="3">
    <source>
        <dbReference type="ARBA" id="ARBA00023015"/>
    </source>
</evidence>
<evidence type="ECO:0000256" key="7">
    <source>
        <dbReference type="SAM" id="MobiDB-lite"/>
    </source>
</evidence>
<accession>A0A0B7FS54</accession>
<evidence type="ECO:0000313" key="10">
    <source>
        <dbReference type="Proteomes" id="UP000059188"/>
    </source>
</evidence>
<dbReference type="SUPFAM" id="SSF57701">
    <property type="entry name" value="Zn2/Cys6 DNA-binding domain"/>
    <property type="match status" value="1"/>
</dbReference>
<dbReference type="InterPro" id="IPR052360">
    <property type="entry name" value="Transcr_Regulatory_Proteins"/>
</dbReference>
<feature type="compositionally biased region" description="Basic and acidic residues" evidence="7">
    <location>
        <begin position="213"/>
        <end position="226"/>
    </location>
</feature>